<dbReference type="Proteomes" id="UP000316628">
    <property type="component" value="Unassembled WGS sequence"/>
</dbReference>
<dbReference type="InterPro" id="IPR007278">
    <property type="entry name" value="DUF397"/>
</dbReference>
<evidence type="ECO:0000259" key="2">
    <source>
        <dbReference type="Pfam" id="PF04149"/>
    </source>
</evidence>
<accession>A0A543JLV2</accession>
<dbReference type="Pfam" id="PF04149">
    <property type="entry name" value="DUF397"/>
    <property type="match status" value="1"/>
</dbReference>
<dbReference type="AlphaFoldDB" id="A0A543JLV2"/>
<organism evidence="3 4">
    <name type="scientific">Saccharothrix saharensis</name>
    <dbReference type="NCBI Taxonomy" id="571190"/>
    <lineage>
        <taxon>Bacteria</taxon>
        <taxon>Bacillati</taxon>
        <taxon>Actinomycetota</taxon>
        <taxon>Actinomycetes</taxon>
        <taxon>Pseudonocardiales</taxon>
        <taxon>Pseudonocardiaceae</taxon>
        <taxon>Saccharothrix</taxon>
    </lineage>
</organism>
<dbReference type="RefSeq" id="WP_141981722.1">
    <property type="nucleotide sequence ID" value="NZ_VFPP01000001.1"/>
</dbReference>
<comment type="caution">
    <text evidence="3">The sequence shown here is derived from an EMBL/GenBank/DDBJ whole genome shotgun (WGS) entry which is preliminary data.</text>
</comment>
<dbReference type="EMBL" id="VFPP01000001">
    <property type="protein sequence ID" value="TQM83744.1"/>
    <property type="molecule type" value="Genomic_DNA"/>
</dbReference>
<evidence type="ECO:0000256" key="1">
    <source>
        <dbReference type="SAM" id="MobiDB-lite"/>
    </source>
</evidence>
<feature type="region of interest" description="Disordered" evidence="1">
    <location>
        <begin position="1"/>
        <end position="24"/>
    </location>
</feature>
<gene>
    <name evidence="3" type="ORF">FHX81_6171</name>
</gene>
<evidence type="ECO:0000313" key="4">
    <source>
        <dbReference type="Proteomes" id="UP000316628"/>
    </source>
</evidence>
<keyword evidence="4" id="KW-1185">Reference proteome</keyword>
<protein>
    <submittedName>
        <fullName evidence="3">Uncharacterized protein DUF397</fullName>
    </submittedName>
</protein>
<feature type="domain" description="DUF397" evidence="2">
    <location>
        <begin position="6"/>
        <end position="62"/>
    </location>
</feature>
<proteinExistence type="predicted"/>
<name>A0A543JLV2_9PSEU</name>
<reference evidence="3 4" key="1">
    <citation type="submission" date="2019-06" db="EMBL/GenBank/DDBJ databases">
        <title>Sequencing the genomes of 1000 actinobacteria strains.</title>
        <authorList>
            <person name="Klenk H.-P."/>
        </authorList>
    </citation>
    <scope>NUCLEOTIDE SEQUENCE [LARGE SCALE GENOMIC DNA]</scope>
    <source>
        <strain evidence="3 4">DSM 45456</strain>
    </source>
</reference>
<sequence>MIENAASWRKSSRSGGSNGGGGSNCVEVAYVDSLVGLRDSKRPGVGIAVPVDSFRTFIARVKSEGREQ</sequence>
<evidence type="ECO:0000313" key="3">
    <source>
        <dbReference type="EMBL" id="TQM83744.1"/>
    </source>
</evidence>
<dbReference type="OrthoDB" id="3542324at2"/>